<keyword evidence="5" id="KW-1185">Reference proteome</keyword>
<dbReference type="PANTHER" id="PTHR24412:SF451">
    <property type="entry name" value="KELCH-LIKE PROTEIN 20"/>
    <property type="match status" value="1"/>
</dbReference>
<dbReference type="SMART" id="SM00225">
    <property type="entry name" value="BTB"/>
    <property type="match status" value="1"/>
</dbReference>
<dbReference type="OrthoDB" id="5856479at2759"/>
<evidence type="ECO:0000313" key="5">
    <source>
        <dbReference type="Proteomes" id="UP000230423"/>
    </source>
</evidence>
<dbReference type="Pfam" id="PF00651">
    <property type="entry name" value="BTB"/>
    <property type="match status" value="1"/>
</dbReference>
<dbReference type="SUPFAM" id="SSF54695">
    <property type="entry name" value="POZ domain"/>
    <property type="match status" value="1"/>
</dbReference>
<protein>
    <submittedName>
        <fullName evidence="4">BTB/POZ domain protein</fullName>
    </submittedName>
</protein>
<dbReference type="AlphaFoldDB" id="A0A2G9TMI3"/>
<organism evidence="4 5">
    <name type="scientific">Teladorsagia circumcincta</name>
    <name type="common">Brown stomach worm</name>
    <name type="synonym">Ostertagia circumcincta</name>
    <dbReference type="NCBI Taxonomy" id="45464"/>
    <lineage>
        <taxon>Eukaryota</taxon>
        <taxon>Metazoa</taxon>
        <taxon>Ecdysozoa</taxon>
        <taxon>Nematoda</taxon>
        <taxon>Chromadorea</taxon>
        <taxon>Rhabditida</taxon>
        <taxon>Rhabditina</taxon>
        <taxon>Rhabditomorpha</taxon>
        <taxon>Strongyloidea</taxon>
        <taxon>Trichostrongylidae</taxon>
        <taxon>Teladorsagia</taxon>
    </lineage>
</organism>
<proteinExistence type="predicted"/>
<dbReference type="EMBL" id="KZ358472">
    <property type="protein sequence ID" value="PIO59209.1"/>
    <property type="molecule type" value="Genomic_DNA"/>
</dbReference>
<evidence type="ECO:0000259" key="3">
    <source>
        <dbReference type="PROSITE" id="PS50097"/>
    </source>
</evidence>
<feature type="domain" description="BTB" evidence="3">
    <location>
        <begin position="16"/>
        <end position="83"/>
    </location>
</feature>
<evidence type="ECO:0000313" key="4">
    <source>
        <dbReference type="EMBL" id="PIO59209.1"/>
    </source>
</evidence>
<dbReference type="Proteomes" id="UP000230423">
    <property type="component" value="Unassembled WGS sequence"/>
</dbReference>
<dbReference type="PANTHER" id="PTHR24412">
    <property type="entry name" value="KELCH PROTEIN"/>
    <property type="match status" value="1"/>
</dbReference>
<feature type="non-terminal residue" evidence="4">
    <location>
        <position position="102"/>
    </location>
</feature>
<dbReference type="InterPro" id="IPR011333">
    <property type="entry name" value="SKP1/BTB/POZ_sf"/>
</dbReference>
<evidence type="ECO:0000256" key="2">
    <source>
        <dbReference type="ARBA" id="ARBA00022737"/>
    </source>
</evidence>
<dbReference type="PROSITE" id="PS50097">
    <property type="entry name" value="BTB"/>
    <property type="match status" value="1"/>
</dbReference>
<dbReference type="InterPro" id="IPR000210">
    <property type="entry name" value="BTB/POZ_dom"/>
</dbReference>
<keyword evidence="1" id="KW-0880">Kelch repeat</keyword>
<sequence>MSDDMIALLAKELEHDEHILEFEGTRISAHRIVLAASSNYFKAMFTNDMAESRMHEIEMVDIKAPALETLVNYCYTGRMKITGTNVLSVLPAAGLLQLNDVQ</sequence>
<accession>A0A2G9TMI3</accession>
<keyword evidence="2" id="KW-0677">Repeat</keyword>
<gene>
    <name evidence="4" type="ORF">TELCIR_19335</name>
</gene>
<name>A0A2G9TMI3_TELCI</name>
<reference evidence="4 5" key="1">
    <citation type="submission" date="2015-09" db="EMBL/GenBank/DDBJ databases">
        <title>Draft genome of the parasitic nematode Teladorsagia circumcincta isolate WARC Sus (inbred).</title>
        <authorList>
            <person name="Mitreva M."/>
        </authorList>
    </citation>
    <scope>NUCLEOTIDE SEQUENCE [LARGE SCALE GENOMIC DNA]</scope>
    <source>
        <strain evidence="4 5">S</strain>
    </source>
</reference>
<dbReference type="Gene3D" id="3.30.710.10">
    <property type="entry name" value="Potassium Channel Kv1.1, Chain A"/>
    <property type="match status" value="1"/>
</dbReference>
<evidence type="ECO:0000256" key="1">
    <source>
        <dbReference type="ARBA" id="ARBA00022441"/>
    </source>
</evidence>